<evidence type="ECO:0000313" key="1">
    <source>
        <dbReference type="EMBL" id="SBP37459.1"/>
    </source>
</evidence>
<organism evidence="1">
    <name type="scientific">Iconisemion striatum</name>
    <dbReference type="NCBI Taxonomy" id="60296"/>
    <lineage>
        <taxon>Eukaryota</taxon>
        <taxon>Metazoa</taxon>
        <taxon>Chordata</taxon>
        <taxon>Craniata</taxon>
        <taxon>Vertebrata</taxon>
        <taxon>Euteleostomi</taxon>
        <taxon>Actinopterygii</taxon>
        <taxon>Neopterygii</taxon>
        <taxon>Teleostei</taxon>
        <taxon>Neoteleostei</taxon>
        <taxon>Acanthomorphata</taxon>
        <taxon>Ovalentaria</taxon>
        <taxon>Atherinomorphae</taxon>
        <taxon>Cyprinodontiformes</taxon>
        <taxon>Nothobranchiidae</taxon>
        <taxon>Iconisemion</taxon>
    </lineage>
</organism>
<dbReference type="EMBL" id="HADX01015227">
    <property type="protein sequence ID" value="SBP37459.1"/>
    <property type="molecule type" value="Transcribed_RNA"/>
</dbReference>
<protein>
    <submittedName>
        <fullName evidence="1">Uncharacterized protein</fullName>
    </submittedName>
</protein>
<feature type="non-terminal residue" evidence="1">
    <location>
        <position position="1"/>
    </location>
</feature>
<sequence length="78" mass="8859">APEEWRPDVDQEEPEPFHIKKEEGEEEIWTSLQGEPVNVKEEMDDTDLMCSAVPTGDNEERTRISTEGGLFACDFCGQ</sequence>
<gene>
    <name evidence="1" type="primary">Nfu_g_1_019440</name>
</gene>
<reference evidence="1" key="1">
    <citation type="submission" date="2016-05" db="EMBL/GenBank/DDBJ databases">
        <authorList>
            <person name="Lavstsen T."/>
            <person name="Jespersen J.S."/>
        </authorList>
    </citation>
    <scope>NUCLEOTIDE SEQUENCE</scope>
    <source>
        <tissue evidence="1">Brain</tissue>
    </source>
</reference>
<dbReference type="AlphaFoldDB" id="A0A1A7Z4L9"/>
<proteinExistence type="predicted"/>
<accession>A0A1A7Z4L9</accession>
<reference evidence="1" key="2">
    <citation type="submission" date="2016-06" db="EMBL/GenBank/DDBJ databases">
        <title>The genome of a short-lived fish provides insights into sex chromosome evolution and the genetic control of aging.</title>
        <authorList>
            <person name="Reichwald K."/>
            <person name="Felder M."/>
            <person name="Petzold A."/>
            <person name="Koch P."/>
            <person name="Groth M."/>
            <person name="Platzer M."/>
        </authorList>
    </citation>
    <scope>NUCLEOTIDE SEQUENCE</scope>
    <source>
        <tissue evidence="1">Brain</tissue>
    </source>
</reference>
<name>A0A1A7Z4L9_9TELE</name>
<feature type="non-terminal residue" evidence="1">
    <location>
        <position position="78"/>
    </location>
</feature>